<evidence type="ECO:0000313" key="2">
    <source>
        <dbReference type="EMBL" id="KAK0156374.1"/>
    </source>
</evidence>
<reference evidence="2" key="1">
    <citation type="journal article" date="2023" name="Front. Mar. Sci.">
        <title>A new Merluccius polli reference genome to investigate the effects of global change in West African waters.</title>
        <authorList>
            <person name="Mateo J.L."/>
            <person name="Blanco-Fernandez C."/>
            <person name="Garcia-Vazquez E."/>
            <person name="Machado-Schiaffino G."/>
        </authorList>
    </citation>
    <scope>NUCLEOTIDE SEQUENCE</scope>
    <source>
        <strain evidence="2">C29</strain>
        <tissue evidence="2">Fin</tissue>
    </source>
</reference>
<dbReference type="AlphaFoldDB" id="A0AA47NCL9"/>
<feature type="compositionally biased region" description="Low complexity" evidence="1">
    <location>
        <begin position="181"/>
        <end position="193"/>
    </location>
</feature>
<dbReference type="Proteomes" id="UP001174136">
    <property type="component" value="Unassembled WGS sequence"/>
</dbReference>
<feature type="compositionally biased region" description="Gly residues" evidence="1">
    <location>
        <begin position="474"/>
        <end position="483"/>
    </location>
</feature>
<organism evidence="2 3">
    <name type="scientific">Merluccius polli</name>
    <name type="common">Benguela hake</name>
    <name type="synonym">Merluccius cadenati</name>
    <dbReference type="NCBI Taxonomy" id="89951"/>
    <lineage>
        <taxon>Eukaryota</taxon>
        <taxon>Metazoa</taxon>
        <taxon>Chordata</taxon>
        <taxon>Craniata</taxon>
        <taxon>Vertebrata</taxon>
        <taxon>Euteleostomi</taxon>
        <taxon>Actinopterygii</taxon>
        <taxon>Neopterygii</taxon>
        <taxon>Teleostei</taxon>
        <taxon>Neoteleostei</taxon>
        <taxon>Acanthomorphata</taxon>
        <taxon>Zeiogadaria</taxon>
        <taxon>Gadariae</taxon>
        <taxon>Gadiformes</taxon>
        <taxon>Gadoidei</taxon>
        <taxon>Merlucciidae</taxon>
        <taxon>Merluccius</taxon>
    </lineage>
</organism>
<dbReference type="PANTHER" id="PTHR22145:SF2">
    <property type="entry name" value="SI:CH211-266K22.6"/>
    <property type="match status" value="1"/>
</dbReference>
<dbReference type="EMBL" id="JAOPHQ010000011">
    <property type="protein sequence ID" value="KAK0156374.1"/>
    <property type="molecule type" value="Genomic_DNA"/>
</dbReference>
<proteinExistence type="predicted"/>
<feature type="compositionally biased region" description="Pro residues" evidence="1">
    <location>
        <begin position="420"/>
        <end position="430"/>
    </location>
</feature>
<feature type="compositionally biased region" description="Basic and acidic residues" evidence="1">
    <location>
        <begin position="484"/>
        <end position="504"/>
    </location>
</feature>
<name>A0AA47NCL9_MERPO</name>
<feature type="compositionally biased region" description="Basic and acidic residues" evidence="1">
    <location>
        <begin position="22"/>
        <end position="32"/>
    </location>
</feature>
<evidence type="ECO:0000256" key="1">
    <source>
        <dbReference type="SAM" id="MobiDB-lite"/>
    </source>
</evidence>
<sequence>MVRRQAQRKSPLPHHTPSRTDNNNHHFPEKRSQQRRKNKANVFPAAKCTSLQTSAQGSPAAAASRVTPSASEGREGPRPRRCRPGARGQHLQPGVHPHRCPPDSSPDPLGGEGPQRGPEGPRDPGEDADGDRDLSDTERLPASPSPRASSAAPPQLVLRPEVFAPDDLPPDPRGPRGRGGPRPSSSSSSYPYPDFLPPPFNTWSLAQLASFYHTESRRTPRPRPSDPLERFLERLLQLEWRRMQTAQQEEGGVGARDACEAPAGCHRACSSSAATHLAVRLSSPKSILQCQRAFPLTFLSSLAIDSALLSGCGCSQCRQRYAHAAASSSSLSSVGGGARRCRCPSAHARPSSGPLAERVPIHPLPRRSHSETRAWASAERGPARTRGRPPLSPARGNNNNGHLRRMQALGNLRNPASSGPGPPAGPPTGPPAGRDLPEVSAPRDGGAGGVERSGGGYGSAGWRNRSYSEHRGGRAGGGGGGGAERYEKRRSGSEGHRGAYERRRASSALGGHDIKPDAVAAIMDNLPRSRTKKSKQVEFVT</sequence>
<evidence type="ECO:0000313" key="3">
    <source>
        <dbReference type="Proteomes" id="UP001174136"/>
    </source>
</evidence>
<dbReference type="PANTHER" id="PTHR22145">
    <property type="entry name" value="SI:CH211-266K22.6"/>
    <property type="match status" value="1"/>
</dbReference>
<accession>A0AA47NCL9</accession>
<protein>
    <submittedName>
        <fullName evidence="2">Protein FAM217B</fullName>
    </submittedName>
</protein>
<feature type="compositionally biased region" description="Low complexity" evidence="1">
    <location>
        <begin position="141"/>
        <end position="154"/>
    </location>
</feature>
<feature type="compositionally biased region" description="Gly residues" evidence="1">
    <location>
        <begin position="445"/>
        <end position="459"/>
    </location>
</feature>
<dbReference type="InterPro" id="IPR029266">
    <property type="entry name" value="FAM217"/>
</dbReference>
<comment type="caution">
    <text evidence="2">The sequence shown here is derived from an EMBL/GenBank/DDBJ whole genome shotgun (WGS) entry which is preliminary data.</text>
</comment>
<feature type="region of interest" description="Disordered" evidence="1">
    <location>
        <begin position="1"/>
        <end position="193"/>
    </location>
</feature>
<keyword evidence="3" id="KW-1185">Reference proteome</keyword>
<gene>
    <name evidence="2" type="primary">FAM217B_0</name>
    <name evidence="2" type="ORF">N1851_000334</name>
</gene>
<feature type="region of interest" description="Disordered" evidence="1">
    <location>
        <begin position="342"/>
        <end position="514"/>
    </location>
</feature>
<dbReference type="Pfam" id="PF15344">
    <property type="entry name" value="FAM217"/>
    <property type="match status" value="1"/>
</dbReference>
<feature type="compositionally biased region" description="Basic and acidic residues" evidence="1">
    <location>
        <begin position="119"/>
        <end position="139"/>
    </location>
</feature>